<dbReference type="Gene3D" id="3.30.160.250">
    <property type="match status" value="1"/>
</dbReference>
<gene>
    <name evidence="2" type="ORF">QCO44_11085</name>
</gene>
<dbReference type="Proteomes" id="UP001559623">
    <property type="component" value="Unassembled WGS sequence"/>
</dbReference>
<dbReference type="PANTHER" id="PTHR34504:SF2">
    <property type="entry name" value="UPF0150 PROTEIN SSL0259"/>
    <property type="match status" value="1"/>
</dbReference>
<dbReference type="InterPro" id="IPR035069">
    <property type="entry name" value="TTHA1013/TTHA0281-like"/>
</dbReference>
<accession>A0ABV3X7I2</accession>
<dbReference type="Pfam" id="PF15919">
    <property type="entry name" value="HicB_lk_antitox"/>
    <property type="match status" value="1"/>
</dbReference>
<evidence type="ECO:0000313" key="3">
    <source>
        <dbReference type="Proteomes" id="UP001559623"/>
    </source>
</evidence>
<dbReference type="InterPro" id="IPR051404">
    <property type="entry name" value="TA_system_antitoxin"/>
</dbReference>
<dbReference type="PANTHER" id="PTHR34504">
    <property type="entry name" value="ANTITOXIN HICB"/>
    <property type="match status" value="1"/>
</dbReference>
<comment type="caution">
    <text evidence="2">The sequence shown here is derived from an EMBL/GenBank/DDBJ whole genome shotgun (WGS) entry which is preliminary data.</text>
</comment>
<sequence length="142" mass="15861">MTVKEVYTMTHLPDHYTYPAILQKTNGHYGVYFPDLPGCIATGATADEAAAAAKEGLSLHLWGMEQDGTDIPHPSALDTLRTREGDTLCLLDANMFAIRAEMNNRPVKKTITIPWYLNELAEKERLNFSQILQAALRDRLSV</sequence>
<name>A0ABV3X7I2_9FIRM</name>
<dbReference type="InterPro" id="IPR031807">
    <property type="entry name" value="HicB-like"/>
</dbReference>
<feature type="domain" description="HicB-like antitoxin of toxin-antitoxin system" evidence="1">
    <location>
        <begin position="18"/>
        <end position="116"/>
    </location>
</feature>
<evidence type="ECO:0000313" key="2">
    <source>
        <dbReference type="EMBL" id="MEX5286155.1"/>
    </source>
</evidence>
<protein>
    <submittedName>
        <fullName evidence="2">Type II toxin-antitoxin system HicB family antitoxin</fullName>
    </submittedName>
</protein>
<reference evidence="2 3" key="1">
    <citation type="submission" date="2023-04" db="EMBL/GenBank/DDBJ databases">
        <title>Genome Sequence of Selenomonas sputigena ATCC 33150.</title>
        <authorList>
            <person name="Miller D.P."/>
            <person name="Anvari S."/>
            <person name="Polson S.W."/>
            <person name="Macdonald M."/>
            <person name="Mcdowell J.V."/>
        </authorList>
    </citation>
    <scope>NUCLEOTIDE SEQUENCE [LARGE SCALE GENOMIC DNA]</scope>
    <source>
        <strain evidence="2 3">ATCC 33150</strain>
    </source>
</reference>
<organism evidence="2 3">
    <name type="scientific">Selenomonas sputigena</name>
    <dbReference type="NCBI Taxonomy" id="69823"/>
    <lineage>
        <taxon>Bacteria</taxon>
        <taxon>Bacillati</taxon>
        <taxon>Bacillota</taxon>
        <taxon>Negativicutes</taxon>
        <taxon>Selenomonadales</taxon>
        <taxon>Selenomonadaceae</taxon>
        <taxon>Selenomonas</taxon>
    </lineage>
</organism>
<dbReference type="EMBL" id="JARVLH010000008">
    <property type="protein sequence ID" value="MEX5286155.1"/>
    <property type="molecule type" value="Genomic_DNA"/>
</dbReference>
<evidence type="ECO:0000259" key="1">
    <source>
        <dbReference type="Pfam" id="PF15919"/>
    </source>
</evidence>
<proteinExistence type="predicted"/>
<dbReference type="SUPFAM" id="SSF143100">
    <property type="entry name" value="TTHA1013/TTHA0281-like"/>
    <property type="match status" value="1"/>
</dbReference>
<keyword evidence="3" id="KW-1185">Reference proteome</keyword>